<name>A0A0F9ESU7_9ZZZZ</name>
<reference evidence="1" key="1">
    <citation type="journal article" date="2015" name="Nature">
        <title>Complex archaea that bridge the gap between prokaryotes and eukaryotes.</title>
        <authorList>
            <person name="Spang A."/>
            <person name="Saw J.H."/>
            <person name="Jorgensen S.L."/>
            <person name="Zaremba-Niedzwiedzka K."/>
            <person name="Martijn J."/>
            <person name="Lind A.E."/>
            <person name="van Eijk R."/>
            <person name="Schleper C."/>
            <person name="Guy L."/>
            <person name="Ettema T.J."/>
        </authorList>
    </citation>
    <scope>NUCLEOTIDE SEQUENCE</scope>
</reference>
<dbReference type="EMBL" id="LAZR01023851">
    <property type="protein sequence ID" value="KKL77094.1"/>
    <property type="molecule type" value="Genomic_DNA"/>
</dbReference>
<proteinExistence type="predicted"/>
<organism evidence="1">
    <name type="scientific">marine sediment metagenome</name>
    <dbReference type="NCBI Taxonomy" id="412755"/>
    <lineage>
        <taxon>unclassified sequences</taxon>
        <taxon>metagenomes</taxon>
        <taxon>ecological metagenomes</taxon>
    </lineage>
</organism>
<feature type="non-terminal residue" evidence="1">
    <location>
        <position position="1"/>
    </location>
</feature>
<gene>
    <name evidence="1" type="ORF">LCGC14_2038280</name>
</gene>
<protein>
    <submittedName>
        <fullName evidence="1">Uncharacterized protein</fullName>
    </submittedName>
</protein>
<evidence type="ECO:0000313" key="1">
    <source>
        <dbReference type="EMBL" id="KKL77094.1"/>
    </source>
</evidence>
<comment type="caution">
    <text evidence="1">The sequence shown here is derived from an EMBL/GenBank/DDBJ whole genome shotgun (WGS) entry which is preliminary data.</text>
</comment>
<accession>A0A0F9ESU7</accession>
<dbReference type="AlphaFoldDB" id="A0A0F9ESU7"/>
<sequence>TEFMYGTIEVTSWKDAKDKVLEEMQQELEEE</sequence>